<organism evidence="2 3">
    <name type="scientific">Vallitalea longa</name>
    <dbReference type="NCBI Taxonomy" id="2936439"/>
    <lineage>
        <taxon>Bacteria</taxon>
        <taxon>Bacillati</taxon>
        <taxon>Bacillota</taxon>
        <taxon>Clostridia</taxon>
        <taxon>Lachnospirales</taxon>
        <taxon>Vallitaleaceae</taxon>
        <taxon>Vallitalea</taxon>
    </lineage>
</organism>
<name>A0A9W5YEV3_9FIRM</name>
<dbReference type="RefSeq" id="WP_281817673.1">
    <property type="nucleotide sequence ID" value="NZ_BRLB01000013.1"/>
</dbReference>
<proteinExistence type="predicted"/>
<dbReference type="InterPro" id="IPR029058">
    <property type="entry name" value="AB_hydrolase_fold"/>
</dbReference>
<evidence type="ECO:0000259" key="1">
    <source>
        <dbReference type="Pfam" id="PF12146"/>
    </source>
</evidence>
<accession>A0A9W5YEV3</accession>
<evidence type="ECO:0000313" key="2">
    <source>
        <dbReference type="EMBL" id="GKX31028.1"/>
    </source>
</evidence>
<protein>
    <recommendedName>
        <fullName evidence="1">Serine aminopeptidase S33 domain-containing protein</fullName>
    </recommendedName>
</protein>
<dbReference type="Gene3D" id="3.40.50.1820">
    <property type="entry name" value="alpha/beta hydrolase"/>
    <property type="match status" value="1"/>
</dbReference>
<feature type="domain" description="Serine aminopeptidase S33" evidence="1">
    <location>
        <begin position="53"/>
        <end position="150"/>
    </location>
</feature>
<dbReference type="InterPro" id="IPR022742">
    <property type="entry name" value="Hydrolase_4"/>
</dbReference>
<dbReference type="Pfam" id="PF12146">
    <property type="entry name" value="Hydrolase_4"/>
    <property type="match status" value="1"/>
</dbReference>
<gene>
    <name evidence="2" type="ORF">SH1V18_35080</name>
</gene>
<sequence length="268" mass="30747">MQIPVNIVIDGKNVMGILHVPQIYRNVESTPVIIMCYGLNGNRVEVHRMSVLLGRQAEKNGIYLLRFDYTGLGVSDGEFWETSIQKKVKDILSGIDFIRGCFHNENISLFLLGFSDGARIALNVSNKINDVSGLCMWSPVLVPNSSYFRSRTKMKLFREPTSRSIVYKFFGLWMSTDYIREINSNNNRNEIFDFRGPSLCIFGGRDQLVKETKNKIISYNNLHNNPKIVVIPEAKHMFGRSEWTDKVIIETINWVKNISTRDSNITEI</sequence>
<dbReference type="SUPFAM" id="SSF53474">
    <property type="entry name" value="alpha/beta-Hydrolases"/>
    <property type="match status" value="1"/>
</dbReference>
<evidence type="ECO:0000313" key="3">
    <source>
        <dbReference type="Proteomes" id="UP001144256"/>
    </source>
</evidence>
<dbReference type="EMBL" id="BRLB01000013">
    <property type="protein sequence ID" value="GKX31028.1"/>
    <property type="molecule type" value="Genomic_DNA"/>
</dbReference>
<dbReference type="AlphaFoldDB" id="A0A9W5YEV3"/>
<keyword evidence="3" id="KW-1185">Reference proteome</keyword>
<dbReference type="Proteomes" id="UP001144256">
    <property type="component" value="Unassembled WGS sequence"/>
</dbReference>
<reference evidence="2" key="1">
    <citation type="submission" date="2022-06" db="EMBL/GenBank/DDBJ databases">
        <title>Vallitalea longa sp. nov., an anaerobic bacterium isolated from marine sediment.</title>
        <authorList>
            <person name="Hirano S."/>
            <person name="Terahara T."/>
            <person name="Mori K."/>
            <person name="Hamada M."/>
            <person name="Matsumoto R."/>
            <person name="Kobayashi T."/>
        </authorList>
    </citation>
    <scope>NUCLEOTIDE SEQUENCE</scope>
    <source>
        <strain evidence="2">SH18-1</strain>
    </source>
</reference>
<comment type="caution">
    <text evidence="2">The sequence shown here is derived from an EMBL/GenBank/DDBJ whole genome shotgun (WGS) entry which is preliminary data.</text>
</comment>